<protein>
    <recommendedName>
        <fullName evidence="1">Methyltransferase type 11 domain-containing protein</fullName>
    </recommendedName>
</protein>
<dbReference type="InterPro" id="IPR013216">
    <property type="entry name" value="Methyltransf_11"/>
</dbReference>
<organism evidence="2">
    <name type="scientific">marine metagenome</name>
    <dbReference type="NCBI Taxonomy" id="408172"/>
    <lineage>
        <taxon>unclassified sequences</taxon>
        <taxon>metagenomes</taxon>
        <taxon>ecological metagenomes</taxon>
    </lineage>
</organism>
<reference evidence="2" key="1">
    <citation type="submission" date="2018-05" db="EMBL/GenBank/DDBJ databases">
        <authorList>
            <person name="Lanie J.A."/>
            <person name="Ng W.-L."/>
            <person name="Kazmierczak K.M."/>
            <person name="Andrzejewski T.M."/>
            <person name="Davidsen T.M."/>
            <person name="Wayne K.J."/>
            <person name="Tettelin H."/>
            <person name="Glass J.I."/>
            <person name="Rusch D."/>
            <person name="Podicherti R."/>
            <person name="Tsui H.-C.T."/>
            <person name="Winkler M.E."/>
        </authorList>
    </citation>
    <scope>NUCLEOTIDE SEQUENCE</scope>
</reference>
<accession>A0A382BBD3</accession>
<dbReference type="AlphaFoldDB" id="A0A382BBD3"/>
<dbReference type="GO" id="GO:0008757">
    <property type="term" value="F:S-adenosylmethionine-dependent methyltransferase activity"/>
    <property type="evidence" value="ECO:0007669"/>
    <property type="project" value="InterPro"/>
</dbReference>
<dbReference type="CDD" id="cd02440">
    <property type="entry name" value="AdoMet_MTases"/>
    <property type="match status" value="1"/>
</dbReference>
<name>A0A382BBD3_9ZZZZ</name>
<evidence type="ECO:0000259" key="1">
    <source>
        <dbReference type="Pfam" id="PF08241"/>
    </source>
</evidence>
<dbReference type="EMBL" id="UINC01029033">
    <property type="protein sequence ID" value="SVB11078.1"/>
    <property type="molecule type" value="Genomic_DNA"/>
</dbReference>
<feature type="non-terminal residue" evidence="2">
    <location>
        <position position="171"/>
    </location>
</feature>
<dbReference type="Gene3D" id="3.40.50.150">
    <property type="entry name" value="Vaccinia Virus protein VP39"/>
    <property type="match status" value="1"/>
</dbReference>
<sequence length="171" mass="19734">MSIFRKTETFIYKHLVVALQGKHTFDFVGDIYSKEKRVLDFGSGVGTNSGLFYPDDYVGVEVDTTRVLESKYTFPNHRFQEISYISSYDDRLPFPDESFDIIFISLCLHHIDSYTCKILFQEFRRLLKGGGMIIGIEPIITSNILSNIFMNLIDAGDFIISRNDYTKMYSS</sequence>
<dbReference type="SUPFAM" id="SSF53335">
    <property type="entry name" value="S-adenosyl-L-methionine-dependent methyltransferases"/>
    <property type="match status" value="1"/>
</dbReference>
<dbReference type="InterPro" id="IPR029063">
    <property type="entry name" value="SAM-dependent_MTases_sf"/>
</dbReference>
<proteinExistence type="predicted"/>
<feature type="domain" description="Methyltransferase type 11" evidence="1">
    <location>
        <begin position="39"/>
        <end position="134"/>
    </location>
</feature>
<evidence type="ECO:0000313" key="2">
    <source>
        <dbReference type="EMBL" id="SVB11078.1"/>
    </source>
</evidence>
<gene>
    <name evidence="2" type="ORF">METZ01_LOCUS163932</name>
</gene>
<dbReference type="Pfam" id="PF08241">
    <property type="entry name" value="Methyltransf_11"/>
    <property type="match status" value="1"/>
</dbReference>